<sequence length="498" mass="54777">MSGRDRMTWSLVGMLAVAVLAAPAVHAAPRQQELDRLVAKYHELRQFNGAVLVADGKGVVLKKGYGFANFEWREPNTPDTKFRIGSITKQFTAMVIMQLVNEGKLKLDDTVSMYLPDYRKDTGTRVTVTQLLNHTSGIPSYTSAPGFFDKQARNPAKVAEFVKEHASGDLEFEPGTKWAYNNSGYFLLGAIIEKVTGKPYAQVVRERIFEPLGMKNSGYDLHATVLPKRASGYELKPEEGYVNAPYLDMSLPYAAGSLYSTVEDLFLWDRALYLDTLLPEPLKKKMFTPGMSEYAFGWLVKPVMLNDGKTEVATVHHGGGINGFSAFFVRVPERKEVVVLLDNTSRGDKIQELAAGLLSILHGIAPQPPRPEVGETLRAILAKAPVAEAVARYRDLKATKADAYDFSEGQLNRVGYWLLKEGRVPDAIEVFKLNVEMFPASGNPYDSLGEAYLAGGDLERAKASYRKALELDPSNRGAEAALQQLQAPVGAPAAKPTP</sequence>
<evidence type="ECO:0000313" key="7">
    <source>
        <dbReference type="Proteomes" id="UP000032702"/>
    </source>
</evidence>
<evidence type="ECO:0000256" key="3">
    <source>
        <dbReference type="PROSITE-ProRule" id="PRU00339"/>
    </source>
</evidence>
<dbReference type="InterPro" id="IPR012338">
    <property type="entry name" value="Beta-lactam/transpept-like"/>
</dbReference>
<dbReference type="Pfam" id="PF13181">
    <property type="entry name" value="TPR_8"/>
    <property type="match status" value="1"/>
</dbReference>
<reference evidence="6 7" key="1">
    <citation type="submission" date="2006-04" db="EMBL/GenBank/DDBJ databases">
        <authorList>
            <person name="Nierman W.C."/>
        </authorList>
    </citation>
    <scope>NUCLEOTIDE SEQUENCE [LARGE SCALE GENOMIC DNA]</scope>
    <source>
        <strain evidence="6 7">DW4/3-1</strain>
    </source>
</reference>
<proteinExistence type="predicted"/>
<evidence type="ECO:0000259" key="5">
    <source>
        <dbReference type="Pfam" id="PF00144"/>
    </source>
</evidence>
<dbReference type="PANTHER" id="PTHR46825">
    <property type="entry name" value="D-ALANYL-D-ALANINE-CARBOXYPEPTIDASE/ENDOPEPTIDASE AMPH"/>
    <property type="match status" value="1"/>
</dbReference>
<feature type="chain" id="PRO_5004167188" evidence="4">
    <location>
        <begin position="28"/>
        <end position="498"/>
    </location>
</feature>
<evidence type="ECO:0000256" key="2">
    <source>
        <dbReference type="ARBA" id="ARBA00023136"/>
    </source>
</evidence>
<dbReference type="EMBL" id="AAMD01000038">
    <property type="protein sequence ID" value="EAU67183.1"/>
    <property type="molecule type" value="Genomic_DNA"/>
</dbReference>
<dbReference type="InterPro" id="IPR019734">
    <property type="entry name" value="TPR_rpt"/>
</dbReference>
<accession>Q094P8</accession>
<evidence type="ECO:0000313" key="6">
    <source>
        <dbReference type="EMBL" id="EAU67183.1"/>
    </source>
</evidence>
<keyword evidence="3" id="KW-0802">TPR repeat</keyword>
<dbReference type="PANTHER" id="PTHR46825:SF11">
    <property type="entry name" value="PENICILLIN-BINDING PROTEIN 4"/>
    <property type="match status" value="1"/>
</dbReference>
<dbReference type="Pfam" id="PF00144">
    <property type="entry name" value="Beta-lactamase"/>
    <property type="match status" value="1"/>
</dbReference>
<evidence type="ECO:0000256" key="4">
    <source>
        <dbReference type="SAM" id="SignalP"/>
    </source>
</evidence>
<dbReference type="InterPro" id="IPR011990">
    <property type="entry name" value="TPR-like_helical_dom_sf"/>
</dbReference>
<dbReference type="Gene3D" id="3.40.710.10">
    <property type="entry name" value="DD-peptidase/beta-lactamase superfamily"/>
    <property type="match status" value="1"/>
</dbReference>
<comment type="caution">
    <text evidence="6">The sequence shown here is derived from an EMBL/GenBank/DDBJ whole genome shotgun (WGS) entry which is preliminary data.</text>
</comment>
<dbReference type="AlphaFoldDB" id="Q094P8"/>
<comment type="subcellular location">
    <subcellularLocation>
        <location evidence="1">Membrane</location>
    </subcellularLocation>
</comment>
<dbReference type="SMART" id="SM00028">
    <property type="entry name" value="TPR"/>
    <property type="match status" value="1"/>
</dbReference>
<dbReference type="PROSITE" id="PS50005">
    <property type="entry name" value="TPR"/>
    <property type="match status" value="1"/>
</dbReference>
<feature type="domain" description="Beta-lactamase-related" evidence="5">
    <location>
        <begin position="34"/>
        <end position="348"/>
    </location>
</feature>
<dbReference type="SUPFAM" id="SSF56601">
    <property type="entry name" value="beta-lactamase/transpeptidase-like"/>
    <property type="match status" value="1"/>
</dbReference>
<dbReference type="PATRIC" id="fig|378806.16.peg.6391"/>
<protein>
    <submittedName>
        <fullName evidence="6">Beta-lactamase family protein</fullName>
    </submittedName>
</protein>
<dbReference type="InterPro" id="IPR001466">
    <property type="entry name" value="Beta-lactam-related"/>
</dbReference>
<evidence type="ECO:0000256" key="1">
    <source>
        <dbReference type="ARBA" id="ARBA00004370"/>
    </source>
</evidence>
<dbReference type="GO" id="GO:0016020">
    <property type="term" value="C:membrane"/>
    <property type="evidence" value="ECO:0007669"/>
    <property type="project" value="UniProtKB-SubCell"/>
</dbReference>
<gene>
    <name evidence="6" type="ORF">STIAU_5758</name>
</gene>
<feature type="repeat" description="TPR" evidence="3">
    <location>
        <begin position="442"/>
        <end position="475"/>
    </location>
</feature>
<dbReference type="Gene3D" id="1.25.40.10">
    <property type="entry name" value="Tetratricopeptide repeat domain"/>
    <property type="match status" value="1"/>
</dbReference>
<dbReference type="PROSITE" id="PS50293">
    <property type="entry name" value="TPR_REGION"/>
    <property type="match status" value="1"/>
</dbReference>
<dbReference type="Proteomes" id="UP000032702">
    <property type="component" value="Unassembled WGS sequence"/>
</dbReference>
<dbReference type="SUPFAM" id="SSF48452">
    <property type="entry name" value="TPR-like"/>
    <property type="match status" value="1"/>
</dbReference>
<organism evidence="6 7">
    <name type="scientific">Stigmatella aurantiaca (strain DW4/3-1)</name>
    <dbReference type="NCBI Taxonomy" id="378806"/>
    <lineage>
        <taxon>Bacteria</taxon>
        <taxon>Pseudomonadati</taxon>
        <taxon>Myxococcota</taxon>
        <taxon>Myxococcia</taxon>
        <taxon>Myxococcales</taxon>
        <taxon>Cystobacterineae</taxon>
        <taxon>Archangiaceae</taxon>
        <taxon>Stigmatella</taxon>
    </lineage>
</organism>
<dbReference type="InterPro" id="IPR050491">
    <property type="entry name" value="AmpC-like"/>
</dbReference>
<keyword evidence="4" id="KW-0732">Signal</keyword>
<feature type="signal peptide" evidence="4">
    <location>
        <begin position="1"/>
        <end position="27"/>
    </location>
</feature>
<name>Q094P8_STIAD</name>
<keyword evidence="2" id="KW-0472">Membrane</keyword>